<sequence length="54" mass="5948">MCVPLIPQVILLQAHFIAASHKLPYPELPLVPFHKPDPPPLIITTQHGHSALIP</sequence>
<dbReference type="InParanoid" id="G3HYH6"/>
<accession>G3HYH6</accession>
<gene>
    <name evidence="1" type="ORF">I79_016109</name>
</gene>
<dbReference type="AlphaFoldDB" id="G3HYH6"/>
<reference evidence="2" key="1">
    <citation type="journal article" date="2011" name="Nat. Biotechnol.">
        <title>The genomic sequence of the Chinese hamster ovary (CHO)-K1 cell line.</title>
        <authorList>
            <person name="Xu X."/>
            <person name="Nagarajan H."/>
            <person name="Lewis N.E."/>
            <person name="Pan S."/>
            <person name="Cai Z."/>
            <person name="Liu X."/>
            <person name="Chen W."/>
            <person name="Xie M."/>
            <person name="Wang W."/>
            <person name="Hammond S."/>
            <person name="Andersen M.R."/>
            <person name="Neff N."/>
            <person name="Passarelli B."/>
            <person name="Koh W."/>
            <person name="Fan H.C."/>
            <person name="Wang J."/>
            <person name="Gui Y."/>
            <person name="Lee K.H."/>
            <person name="Betenbaugh M.J."/>
            <person name="Quake S.R."/>
            <person name="Famili I."/>
            <person name="Palsson B.O."/>
            <person name="Wang J."/>
        </authorList>
    </citation>
    <scope>NUCLEOTIDE SEQUENCE [LARGE SCALE GENOMIC DNA]</scope>
    <source>
        <strain evidence="2">CHO K1 cell line</strain>
    </source>
</reference>
<dbReference type="Proteomes" id="UP000001075">
    <property type="component" value="Unassembled WGS sequence"/>
</dbReference>
<evidence type="ECO:0000313" key="2">
    <source>
        <dbReference type="Proteomes" id="UP000001075"/>
    </source>
</evidence>
<protein>
    <submittedName>
        <fullName evidence="1">Uncharacterized protein</fullName>
    </submittedName>
</protein>
<name>G3HYH6_CRIGR</name>
<proteinExistence type="predicted"/>
<organism evidence="1 2">
    <name type="scientific">Cricetulus griseus</name>
    <name type="common">Chinese hamster</name>
    <name type="synonym">Cricetulus barabensis griseus</name>
    <dbReference type="NCBI Taxonomy" id="10029"/>
    <lineage>
        <taxon>Eukaryota</taxon>
        <taxon>Metazoa</taxon>
        <taxon>Chordata</taxon>
        <taxon>Craniata</taxon>
        <taxon>Vertebrata</taxon>
        <taxon>Euteleostomi</taxon>
        <taxon>Mammalia</taxon>
        <taxon>Eutheria</taxon>
        <taxon>Euarchontoglires</taxon>
        <taxon>Glires</taxon>
        <taxon>Rodentia</taxon>
        <taxon>Myomorpha</taxon>
        <taxon>Muroidea</taxon>
        <taxon>Cricetidae</taxon>
        <taxon>Cricetinae</taxon>
        <taxon>Cricetulus</taxon>
    </lineage>
</organism>
<dbReference type="EMBL" id="JH000926">
    <property type="protein sequence ID" value="EGW07501.1"/>
    <property type="molecule type" value="Genomic_DNA"/>
</dbReference>
<evidence type="ECO:0000313" key="1">
    <source>
        <dbReference type="EMBL" id="EGW07501.1"/>
    </source>
</evidence>